<sequence>MMGLVSDVTQMQSAAIGTQIQTAVTNKVLDSTTALQQDMIQQLFAASGIGGQIDFKA</sequence>
<evidence type="ECO:0000313" key="2">
    <source>
        <dbReference type="Proteomes" id="UP000671879"/>
    </source>
</evidence>
<organism evidence="1 2">
    <name type="scientific">Aminithiophilus ramosus</name>
    <dbReference type="NCBI Taxonomy" id="3029084"/>
    <lineage>
        <taxon>Bacteria</taxon>
        <taxon>Thermotogati</taxon>
        <taxon>Synergistota</taxon>
        <taxon>Synergistia</taxon>
        <taxon>Synergistales</taxon>
        <taxon>Aminithiophilaceae</taxon>
        <taxon>Aminithiophilus</taxon>
    </lineage>
</organism>
<reference evidence="2" key="1">
    <citation type="submission" date="2021-04" db="EMBL/GenBank/DDBJ databases">
        <title>A novel Synergistetes isolate from a pyrite-forming mixed culture.</title>
        <authorList>
            <person name="Bunk B."/>
            <person name="Sproer C."/>
            <person name="Spring S."/>
            <person name="Pester M."/>
        </authorList>
    </citation>
    <scope>NUCLEOTIDE SEQUENCE [LARGE SCALE GENOMIC DNA]</scope>
    <source>
        <strain evidence="2">J.5.4.2-T.3.5.2</strain>
    </source>
</reference>
<evidence type="ECO:0008006" key="3">
    <source>
        <dbReference type="Google" id="ProtNLM"/>
    </source>
</evidence>
<accession>A0A9Q7AGA4</accession>
<evidence type="ECO:0000313" key="1">
    <source>
        <dbReference type="EMBL" id="QTX31535.1"/>
    </source>
</evidence>
<keyword evidence="2" id="KW-1185">Reference proteome</keyword>
<dbReference type="Proteomes" id="UP000671879">
    <property type="component" value="Chromosome"/>
</dbReference>
<dbReference type="KEGG" id="aram:KAR29_09175"/>
<protein>
    <recommendedName>
        <fullName evidence="3">Motility protein</fullName>
    </recommendedName>
</protein>
<dbReference type="AlphaFoldDB" id="A0A9Q7AGA4"/>
<name>A0A9Q7AGA4_9BACT</name>
<gene>
    <name evidence="1" type="ORF">KAR29_09175</name>
</gene>
<dbReference type="RefSeq" id="WP_274372703.1">
    <property type="nucleotide sequence ID" value="NZ_CP072943.1"/>
</dbReference>
<proteinExistence type="predicted"/>
<dbReference type="EMBL" id="CP072943">
    <property type="protein sequence ID" value="QTX31535.1"/>
    <property type="molecule type" value="Genomic_DNA"/>
</dbReference>